<dbReference type="Proteomes" id="UP001497700">
    <property type="component" value="Unassembled WGS sequence"/>
</dbReference>
<dbReference type="EMBL" id="MU393584">
    <property type="protein sequence ID" value="KAI4860491.1"/>
    <property type="molecule type" value="Genomic_DNA"/>
</dbReference>
<evidence type="ECO:0000313" key="2">
    <source>
        <dbReference type="Proteomes" id="UP001497700"/>
    </source>
</evidence>
<protein>
    <submittedName>
        <fullName evidence="1">Uncharacterized protein</fullName>
    </submittedName>
</protein>
<sequence length="264" mass="29112">MSGSCKHKSSPTNSHPSKGQKCPWLGAGIMRLLTCFVNRRPTTTRSRRQVTLACPWHGMAGMAGMARHAALPLSSALLFRVGLGPSRLSPKGNSMLELQPTPVELQSNSSRSSGWDSSVGIDDESWIKMMMIFRSAPIITKGEENFAICYPSQPARLVRLSHFRLIVSLPPPSTPYVIPQFYAIMVRQTVAGGHSSRGYYGLPKSLQRHYDDICVGPCSVTSTHTFELSSSRRENVAGPFFLLCFLLCLLWNYVDGEEASEKMG</sequence>
<gene>
    <name evidence="1" type="ORF">F4820DRAFT_107331</name>
</gene>
<name>A0ACB9YMR1_9PEZI</name>
<proteinExistence type="predicted"/>
<accession>A0ACB9YMR1</accession>
<organism evidence="1 2">
    <name type="scientific">Hypoxylon rubiginosum</name>
    <dbReference type="NCBI Taxonomy" id="110542"/>
    <lineage>
        <taxon>Eukaryota</taxon>
        <taxon>Fungi</taxon>
        <taxon>Dikarya</taxon>
        <taxon>Ascomycota</taxon>
        <taxon>Pezizomycotina</taxon>
        <taxon>Sordariomycetes</taxon>
        <taxon>Xylariomycetidae</taxon>
        <taxon>Xylariales</taxon>
        <taxon>Hypoxylaceae</taxon>
        <taxon>Hypoxylon</taxon>
    </lineage>
</organism>
<keyword evidence="2" id="KW-1185">Reference proteome</keyword>
<reference evidence="1 2" key="1">
    <citation type="journal article" date="2022" name="New Phytol.">
        <title>Ecological generalism drives hyperdiversity of secondary metabolite gene clusters in xylarialean endophytes.</title>
        <authorList>
            <person name="Franco M.E.E."/>
            <person name="Wisecaver J.H."/>
            <person name="Arnold A.E."/>
            <person name="Ju Y.M."/>
            <person name="Slot J.C."/>
            <person name="Ahrendt S."/>
            <person name="Moore L.P."/>
            <person name="Eastman K.E."/>
            <person name="Scott K."/>
            <person name="Konkel Z."/>
            <person name="Mondo S.J."/>
            <person name="Kuo A."/>
            <person name="Hayes R.D."/>
            <person name="Haridas S."/>
            <person name="Andreopoulos B."/>
            <person name="Riley R."/>
            <person name="LaButti K."/>
            <person name="Pangilinan J."/>
            <person name="Lipzen A."/>
            <person name="Amirebrahimi M."/>
            <person name="Yan J."/>
            <person name="Adam C."/>
            <person name="Keymanesh K."/>
            <person name="Ng V."/>
            <person name="Louie K."/>
            <person name="Northen T."/>
            <person name="Drula E."/>
            <person name="Henrissat B."/>
            <person name="Hsieh H.M."/>
            <person name="Youens-Clark K."/>
            <person name="Lutzoni F."/>
            <person name="Miadlikowska J."/>
            <person name="Eastwood D.C."/>
            <person name="Hamelin R.C."/>
            <person name="Grigoriev I.V."/>
            <person name="U'Ren J.M."/>
        </authorList>
    </citation>
    <scope>NUCLEOTIDE SEQUENCE [LARGE SCALE GENOMIC DNA]</scope>
    <source>
        <strain evidence="1 2">CBS 119005</strain>
    </source>
</reference>
<comment type="caution">
    <text evidence="1">The sequence shown here is derived from an EMBL/GenBank/DDBJ whole genome shotgun (WGS) entry which is preliminary data.</text>
</comment>
<evidence type="ECO:0000313" key="1">
    <source>
        <dbReference type="EMBL" id="KAI4860491.1"/>
    </source>
</evidence>